<evidence type="ECO:0000313" key="5">
    <source>
        <dbReference type="Proteomes" id="UP000682892"/>
    </source>
</evidence>
<comment type="function">
    <text evidence="1">Neuropeptide that triggers the performance of ecdysis behaviors at the end of a molt. It triggers adult behavior patterns: larval, pupal and adult ecdysis, and plasticization during the molt.</text>
</comment>
<dbReference type="Proteomes" id="UP000682892">
    <property type="component" value="Unassembled WGS sequence"/>
</dbReference>
<reference evidence="4" key="3">
    <citation type="submission" date="2012-09" db="EMBL/GenBank/DDBJ databases">
        <authorList>
            <consortium name="VectorBase"/>
        </authorList>
    </citation>
    <scope>NUCLEOTIDE SEQUENCE</scope>
    <source>
        <strain evidence="4">Liverpool</strain>
    </source>
</reference>
<reference evidence="4" key="1">
    <citation type="submission" date="2005-10" db="EMBL/GenBank/DDBJ databases">
        <authorList>
            <person name="Loftus B.J."/>
            <person name="Nene V.M."/>
            <person name="Hannick L.I."/>
            <person name="Bidwell S."/>
            <person name="Haas B."/>
            <person name="Amedeo P."/>
            <person name="Orvis J."/>
            <person name="Wortman J.R."/>
            <person name="White O.R."/>
            <person name="Salzberg S."/>
            <person name="Shumway M."/>
            <person name="Koo H."/>
            <person name="Zhao Y."/>
            <person name="Holmes M."/>
            <person name="Miller J."/>
            <person name="Schatz M."/>
            <person name="Pop M."/>
            <person name="Pai G."/>
            <person name="Utterback T."/>
            <person name="Rogers Y.-H."/>
            <person name="Kravitz S."/>
            <person name="Fraser C.M."/>
        </authorList>
    </citation>
    <scope>NUCLEOTIDE SEQUENCE</scope>
    <source>
        <strain evidence="4">Liverpool</strain>
    </source>
</reference>
<reference evidence="4" key="2">
    <citation type="journal article" date="2007" name="Science">
        <title>Genome sequence of Aedes aegypti, a major arbovirus vector.</title>
        <authorList>
            <person name="Nene V."/>
            <person name="Wortman J.R."/>
            <person name="Lawson D."/>
            <person name="Haas B."/>
            <person name="Kodira C."/>
            <person name="Tu Z.J."/>
            <person name="Loftus B."/>
            <person name="Xi Z."/>
            <person name="Megy K."/>
            <person name="Grabherr M."/>
            <person name="Ren Q."/>
            <person name="Zdobnov E.M."/>
            <person name="Lobo N.F."/>
            <person name="Campbell K.S."/>
            <person name="Brown S.E."/>
            <person name="Bonaldo M.F."/>
            <person name="Zhu J."/>
            <person name="Sinkins S.P."/>
            <person name="Hogenkamp D.G."/>
            <person name="Amedeo P."/>
            <person name="Arensburger P."/>
            <person name="Atkinson P.W."/>
            <person name="Bidwell S."/>
            <person name="Biedler J."/>
            <person name="Birney E."/>
            <person name="Bruggner R.V."/>
            <person name="Costas J."/>
            <person name="Coy M.R."/>
            <person name="Crabtree J."/>
            <person name="Crawford M."/>
            <person name="Debruyn B."/>
            <person name="Decaprio D."/>
            <person name="Eiglmeier K."/>
            <person name="Eisenstadt E."/>
            <person name="El-Dorry H."/>
            <person name="Gelbart W.M."/>
            <person name="Gomes S.L."/>
            <person name="Hammond M."/>
            <person name="Hannick L.I."/>
            <person name="Hogan J.R."/>
            <person name="Holmes M.H."/>
            <person name="Jaffe D."/>
            <person name="Johnston J.S."/>
            <person name="Kennedy R.C."/>
            <person name="Koo H."/>
            <person name="Kravitz S."/>
            <person name="Kriventseva E.V."/>
            <person name="Kulp D."/>
            <person name="Labutti K."/>
            <person name="Lee E."/>
            <person name="Li S."/>
            <person name="Lovin D.D."/>
            <person name="Mao C."/>
            <person name="Mauceli E."/>
            <person name="Menck C.F."/>
            <person name="Miller J.R."/>
            <person name="Montgomery P."/>
            <person name="Mori A."/>
            <person name="Nascimento A.L."/>
            <person name="Naveira H.F."/>
            <person name="Nusbaum C."/>
            <person name="O'leary S."/>
            <person name="Orvis J."/>
            <person name="Pertea M."/>
            <person name="Quesneville H."/>
            <person name="Reidenbach K.R."/>
            <person name="Rogers Y.H."/>
            <person name="Roth C.W."/>
            <person name="Schneider J.R."/>
            <person name="Schatz M."/>
            <person name="Shumway M."/>
            <person name="Stanke M."/>
            <person name="Stinson E.O."/>
            <person name="Tubio J.M."/>
            <person name="Vanzee J.P."/>
            <person name="Verjovski-Almeida S."/>
            <person name="Werner D."/>
            <person name="White O."/>
            <person name="Wyder S."/>
            <person name="Zeng Q."/>
            <person name="Zhao Q."/>
            <person name="Zhao Y."/>
            <person name="Hill C.A."/>
            <person name="Raikhel A.S."/>
            <person name="Soares M.B."/>
            <person name="Knudson D.L."/>
            <person name="Lee N.H."/>
            <person name="Galagan J."/>
            <person name="Salzberg S.L."/>
            <person name="Paulsen I.T."/>
            <person name="Dimopoulos G."/>
            <person name="Collins F.H."/>
            <person name="Birren B."/>
            <person name="Fraser-Liggett C.M."/>
            <person name="Severson D.W."/>
        </authorList>
    </citation>
    <scope>NUCLEOTIDE SEQUENCE [LARGE SCALE GENOMIC DNA]</scope>
    <source>
        <strain evidence="4">Liverpool</strain>
    </source>
</reference>
<sequence length="93" mass="10167">MYKVKITSFSIICIAAIATIAFVGSAEANPQLDILGGYDMLSVCINNCAQCKRMFGEFFEGRLCAEACIQFKGKMVPDCEDINSIAPFLTKLN</sequence>
<proteinExistence type="inferred from homology"/>
<feature type="disulfide bond" evidence="2">
    <location>
        <begin position="48"/>
        <end position="64"/>
    </location>
</feature>
<dbReference type="GO" id="GO:0018990">
    <property type="term" value="P:ecdysis, chitin-based cuticle"/>
    <property type="evidence" value="ECO:0007669"/>
    <property type="project" value="UniProtKB-UniRule"/>
</dbReference>
<dbReference type="GO" id="GO:0008255">
    <property type="term" value="F:ecdysis-triggering hormone activity"/>
    <property type="evidence" value="ECO:0007669"/>
    <property type="project" value="InterPro"/>
</dbReference>
<dbReference type="Pfam" id="PF04736">
    <property type="entry name" value="Eclosion"/>
    <property type="match status" value="1"/>
</dbReference>
<comment type="similarity">
    <text evidence="1">Belongs to the insect eclosion hormone family.</text>
</comment>
<dbReference type="OrthoDB" id="6432957at2759"/>
<feature type="signal peptide" evidence="3">
    <location>
        <begin position="1"/>
        <end position="28"/>
    </location>
</feature>
<gene>
    <name evidence="4" type="ORF">AaeL_AAEL015552</name>
</gene>
<dbReference type="GO" id="GO:0005576">
    <property type="term" value="C:extracellular region"/>
    <property type="evidence" value="ECO:0007669"/>
    <property type="project" value="UniProtKB-SubCell"/>
</dbReference>
<dbReference type="KEGG" id="aag:5579347"/>
<keyword evidence="1" id="KW-0372">Hormone</keyword>
<feature type="disulfide bond" evidence="2">
    <location>
        <begin position="51"/>
        <end position="79"/>
    </location>
</feature>
<dbReference type="PIRSF" id="PIRSF001859">
    <property type="entry name" value="Eclosion"/>
    <property type="match status" value="1"/>
</dbReference>
<name>A0A1S4G4Z1_AEDAE</name>
<keyword evidence="1" id="KW-0527">Neuropeptide</keyword>
<dbReference type="InterPro" id="IPR006825">
    <property type="entry name" value="Eclosion"/>
</dbReference>
<dbReference type="AlphaFoldDB" id="A0A1S4G4Z1"/>
<accession>A0A1S4G4Z1</accession>
<protein>
    <recommendedName>
        <fullName evidence="1">Eclosion hormone</fullName>
    </recommendedName>
    <alternativeName>
        <fullName evidence="1">EH</fullName>
    </alternativeName>
    <alternativeName>
        <fullName evidence="1">Ecdysis activator</fullName>
    </alternativeName>
</protein>
<evidence type="ECO:0000256" key="3">
    <source>
        <dbReference type="SAM" id="SignalP"/>
    </source>
</evidence>
<keyword evidence="1" id="KW-0964">Secreted</keyword>
<comment type="subcellular location">
    <subcellularLocation>
        <location evidence="1">Secreted</location>
    </subcellularLocation>
</comment>
<evidence type="ECO:0000313" key="4">
    <source>
        <dbReference type="EMBL" id="EAT32321.1"/>
    </source>
</evidence>
<dbReference type="HOGENOM" id="CLU_175797_1_0_1"/>
<evidence type="ECO:0000256" key="1">
    <source>
        <dbReference type="PIRNR" id="PIRNR001859"/>
    </source>
</evidence>
<dbReference type="EMBL" id="CH901007">
    <property type="protein sequence ID" value="EAT32321.1"/>
    <property type="molecule type" value="Genomic_DNA"/>
</dbReference>
<organism evidence="4 5">
    <name type="scientific">Aedes aegypti</name>
    <name type="common">Yellowfever mosquito</name>
    <name type="synonym">Culex aegypti</name>
    <dbReference type="NCBI Taxonomy" id="7159"/>
    <lineage>
        <taxon>Eukaryota</taxon>
        <taxon>Metazoa</taxon>
        <taxon>Ecdysozoa</taxon>
        <taxon>Arthropoda</taxon>
        <taxon>Hexapoda</taxon>
        <taxon>Insecta</taxon>
        <taxon>Pterygota</taxon>
        <taxon>Neoptera</taxon>
        <taxon>Endopterygota</taxon>
        <taxon>Diptera</taxon>
        <taxon>Nematocera</taxon>
        <taxon>Culicoidea</taxon>
        <taxon>Culicidae</taxon>
        <taxon>Culicinae</taxon>
        <taxon>Aedini</taxon>
        <taxon>Aedes</taxon>
        <taxon>Stegomyia</taxon>
    </lineage>
</organism>
<feature type="chain" id="PRO_5036502847" description="Eclosion hormone" evidence="3">
    <location>
        <begin position="29"/>
        <end position="93"/>
    </location>
</feature>
<dbReference type="SMR" id="A0A1S4G4Z1"/>
<dbReference type="GO" id="GO:0007218">
    <property type="term" value="P:neuropeptide signaling pathway"/>
    <property type="evidence" value="ECO:0007669"/>
    <property type="project" value="UniProtKB-UniRule"/>
</dbReference>
<keyword evidence="2" id="KW-1015">Disulfide bond</keyword>
<keyword evidence="3" id="KW-0732">Signal</keyword>
<feature type="disulfide bond" evidence="2">
    <location>
        <begin position="44"/>
        <end position="68"/>
    </location>
</feature>
<evidence type="ECO:0000256" key="2">
    <source>
        <dbReference type="PIRSR" id="PIRSR001859-50"/>
    </source>
</evidence>